<keyword evidence="2" id="KW-1185">Reference proteome</keyword>
<dbReference type="EMBL" id="FNAO01000002">
    <property type="protein sequence ID" value="SDD90094.1"/>
    <property type="molecule type" value="Genomic_DNA"/>
</dbReference>
<name>A0A1G6YHX3_9FLAO</name>
<organism evidence="1 2">
    <name type="scientific">Pricia antarctica</name>
    <dbReference type="NCBI Taxonomy" id="641691"/>
    <lineage>
        <taxon>Bacteria</taxon>
        <taxon>Pseudomonadati</taxon>
        <taxon>Bacteroidota</taxon>
        <taxon>Flavobacteriia</taxon>
        <taxon>Flavobacteriales</taxon>
        <taxon>Flavobacteriaceae</taxon>
        <taxon>Pricia</taxon>
    </lineage>
</organism>
<proteinExistence type="predicted"/>
<reference evidence="1 2" key="1">
    <citation type="submission" date="2016-10" db="EMBL/GenBank/DDBJ databases">
        <authorList>
            <person name="de Groot N.N."/>
        </authorList>
    </citation>
    <scope>NUCLEOTIDE SEQUENCE [LARGE SCALE GENOMIC DNA]</scope>
    <source>
        <strain evidence="1 2">DSM 23421</strain>
    </source>
</reference>
<sequence>MGFLVSTHFPFQVNEKVKYTENMEAGKSTEQ</sequence>
<dbReference type="Proteomes" id="UP000199109">
    <property type="component" value="Unassembled WGS sequence"/>
</dbReference>
<dbReference type="AlphaFoldDB" id="A0A1G6YHX3"/>
<gene>
    <name evidence="1" type="ORF">SAMN05421636_102269</name>
</gene>
<protein>
    <submittedName>
        <fullName evidence="1">Uncharacterized protein</fullName>
    </submittedName>
</protein>
<evidence type="ECO:0000313" key="2">
    <source>
        <dbReference type="Proteomes" id="UP000199109"/>
    </source>
</evidence>
<evidence type="ECO:0000313" key="1">
    <source>
        <dbReference type="EMBL" id="SDD90094.1"/>
    </source>
</evidence>
<accession>A0A1G6YHX3</accession>